<evidence type="ECO:0000313" key="3">
    <source>
        <dbReference type="Proteomes" id="UP000260351"/>
    </source>
</evidence>
<accession>A0A3E1KAV7</accession>
<dbReference type="InterPro" id="IPR006626">
    <property type="entry name" value="PbH1"/>
</dbReference>
<keyword evidence="3" id="KW-1185">Reference proteome</keyword>
<name>A0A3E1KAV7_9GAMM</name>
<keyword evidence="1" id="KW-0732">Signal</keyword>
<sequence>MKTGQGMNRRVVNLLVFLSLSLPIAAAWATTYHVRIDGGDASQCSGLTDAPYPGSGSNRDCAWEHPFIALPPGGSPRITGGDTLLIGSGSYAIGYGAPGAGACGQSWSWDCVMPAIPSGPSSSQKTRILGAGHDSGCANPPELWGTERAKSILDLGGSSNVELACLELTDHESCIEFHCHNGQCNGEVDACNRGSPPFGDWAGTGIVASNSSNVVLRDINVHGMANRGIHAGGLADWTMERVRIVANGWAGWDGDIGGGSSNSGTIRFVDSEISWNGCGERWPGEQKFGCWAQGGGGYGDGLGTAETAGHWIFERSKVHHNTSDGIDLLYLRQDGRVTVKRTLMDSNASNQVKVSRGALIENSVIVGNCGFFQGEGNMLESDHCRALGDTVSVGLSDNDQTELINNTIIGQGNCVISGGGGTSSSRIRFINNLVIATPYWHDPSQQSCLYYSGASEQVVWERNYIHEPRHDACPGDSLCEGSPGIVDASIDSFDGRPRESSDLIGTADWGLAPSIDYFGVARGGADGPEIGAIEFVPVGDPNDRIFGDDFN</sequence>
<proteinExistence type="predicted"/>
<reference evidence="2 3" key="1">
    <citation type="submission" date="2018-08" db="EMBL/GenBank/DDBJ databases">
        <title>Wenzhouxiangella salilacus sp. nov., a novel bacterium isolated from a saline lake in Xinjiang Province, China.</title>
        <authorList>
            <person name="Han S."/>
        </authorList>
    </citation>
    <scope>NUCLEOTIDE SEQUENCE [LARGE SCALE GENOMIC DNA]</scope>
    <source>
        <strain evidence="2 3">XDB06</strain>
    </source>
</reference>
<evidence type="ECO:0000313" key="2">
    <source>
        <dbReference type="EMBL" id="RFF31582.1"/>
    </source>
</evidence>
<evidence type="ECO:0000256" key="1">
    <source>
        <dbReference type="SAM" id="SignalP"/>
    </source>
</evidence>
<dbReference type="InterPro" id="IPR011050">
    <property type="entry name" value="Pectin_lyase_fold/virulence"/>
</dbReference>
<protein>
    <submittedName>
        <fullName evidence="2">Right-handed parallel beta-helix repeat-containing protein</fullName>
    </submittedName>
</protein>
<dbReference type="Gene3D" id="2.160.20.10">
    <property type="entry name" value="Single-stranded right-handed beta-helix, Pectin lyase-like"/>
    <property type="match status" value="1"/>
</dbReference>
<dbReference type="Proteomes" id="UP000260351">
    <property type="component" value="Unassembled WGS sequence"/>
</dbReference>
<feature type="signal peptide" evidence="1">
    <location>
        <begin position="1"/>
        <end position="29"/>
    </location>
</feature>
<dbReference type="EMBL" id="QUZK01000018">
    <property type="protein sequence ID" value="RFF31582.1"/>
    <property type="molecule type" value="Genomic_DNA"/>
</dbReference>
<dbReference type="SUPFAM" id="SSF51126">
    <property type="entry name" value="Pectin lyase-like"/>
    <property type="match status" value="1"/>
</dbReference>
<feature type="chain" id="PRO_5017711129" evidence="1">
    <location>
        <begin position="30"/>
        <end position="551"/>
    </location>
</feature>
<dbReference type="SMART" id="SM00710">
    <property type="entry name" value="PbH1"/>
    <property type="match status" value="6"/>
</dbReference>
<dbReference type="OrthoDB" id="6016406at2"/>
<organism evidence="2 3">
    <name type="scientific">Wenzhouxiangella sediminis</name>
    <dbReference type="NCBI Taxonomy" id="1792836"/>
    <lineage>
        <taxon>Bacteria</taxon>
        <taxon>Pseudomonadati</taxon>
        <taxon>Pseudomonadota</taxon>
        <taxon>Gammaproteobacteria</taxon>
        <taxon>Chromatiales</taxon>
        <taxon>Wenzhouxiangellaceae</taxon>
        <taxon>Wenzhouxiangella</taxon>
    </lineage>
</organism>
<gene>
    <name evidence="2" type="ORF">DZC52_04275</name>
</gene>
<dbReference type="InterPro" id="IPR012334">
    <property type="entry name" value="Pectin_lyas_fold"/>
</dbReference>
<dbReference type="AlphaFoldDB" id="A0A3E1KAV7"/>
<comment type="caution">
    <text evidence="2">The sequence shown here is derived from an EMBL/GenBank/DDBJ whole genome shotgun (WGS) entry which is preliminary data.</text>
</comment>